<reference evidence="2 3" key="1">
    <citation type="submission" date="2020-07" db="EMBL/GenBank/DDBJ databases">
        <title>Spirosoma foliorum sp. nov., isolated from the leaves on the Nejang mountain Korea, Republic of.</title>
        <authorList>
            <person name="Ho H."/>
            <person name="Lee Y.-J."/>
            <person name="Nurcahyanto D.-A."/>
            <person name="Kim S.-G."/>
        </authorList>
    </citation>
    <scope>NUCLEOTIDE SEQUENCE [LARGE SCALE GENOMIC DNA]</scope>
    <source>
        <strain evidence="2 3">PL0136</strain>
    </source>
</reference>
<evidence type="ECO:0000313" key="3">
    <source>
        <dbReference type="Proteomes" id="UP000515369"/>
    </source>
</evidence>
<evidence type="ECO:0000256" key="1">
    <source>
        <dbReference type="SAM" id="MobiDB-lite"/>
    </source>
</evidence>
<proteinExistence type="predicted"/>
<dbReference type="KEGG" id="sfol:H3H32_28305"/>
<feature type="compositionally biased region" description="Low complexity" evidence="1">
    <location>
        <begin position="53"/>
        <end position="76"/>
    </location>
</feature>
<dbReference type="Proteomes" id="UP000515369">
    <property type="component" value="Chromosome"/>
</dbReference>
<dbReference type="RefSeq" id="WP_182459093.1">
    <property type="nucleotide sequence ID" value="NZ_CP059732.1"/>
</dbReference>
<evidence type="ECO:0000313" key="2">
    <source>
        <dbReference type="EMBL" id="QMW01815.1"/>
    </source>
</evidence>
<feature type="region of interest" description="Disordered" evidence="1">
    <location>
        <begin position="1"/>
        <end position="84"/>
    </location>
</feature>
<protein>
    <submittedName>
        <fullName evidence="2">Uncharacterized protein</fullName>
    </submittedName>
</protein>
<gene>
    <name evidence="2" type="ORF">H3H32_28305</name>
</gene>
<sequence length="109" mass="11712">MCTLNVLGQGKPSTQKRTTPATTTPRSQTAVSQESDLERELNQKSSVPNRLGPSPSKKNSVPSNTVQSTSSDTTQSRPVVASSDSIRFDSLKAIRFQVSKLTPSRYSAG</sequence>
<accession>A0A7G5GSH3</accession>
<keyword evidence="3" id="KW-1185">Reference proteome</keyword>
<organism evidence="2 3">
    <name type="scientific">Spirosoma foliorum</name>
    <dbReference type="NCBI Taxonomy" id="2710596"/>
    <lineage>
        <taxon>Bacteria</taxon>
        <taxon>Pseudomonadati</taxon>
        <taxon>Bacteroidota</taxon>
        <taxon>Cytophagia</taxon>
        <taxon>Cytophagales</taxon>
        <taxon>Cytophagaceae</taxon>
        <taxon>Spirosoma</taxon>
    </lineage>
</organism>
<dbReference type="AlphaFoldDB" id="A0A7G5GSH3"/>
<name>A0A7G5GSH3_9BACT</name>
<dbReference type="EMBL" id="CP059732">
    <property type="protein sequence ID" value="QMW01815.1"/>
    <property type="molecule type" value="Genomic_DNA"/>
</dbReference>
<feature type="compositionally biased region" description="Low complexity" evidence="1">
    <location>
        <begin position="13"/>
        <end position="30"/>
    </location>
</feature>